<dbReference type="EMBL" id="JAYKXP010000084">
    <property type="protein sequence ID" value="KAK7029368.1"/>
    <property type="molecule type" value="Genomic_DNA"/>
</dbReference>
<dbReference type="PANTHER" id="PTHR43968">
    <property type="match status" value="1"/>
</dbReference>
<proteinExistence type="predicted"/>
<evidence type="ECO:0000256" key="1">
    <source>
        <dbReference type="SAM" id="Coils"/>
    </source>
</evidence>
<sequence>MSSKDSGKQYHKECTGALRSTGYSSLQQLFLSLRAASLGCFGVSSDSIPVLCVPRILAVIQVDGWLLDEVDPYKKPQELLELSPKGLVPALKLNSFNPPRALNESTVILEYLNDLALTVSGRTLLPPVTNPYARALVRLQSDLINRLLVPSFYRYLQAQDQEAQIKGGKEAEKELLNANIAGEGERKALSAGLGLWVEGNEDIGLADVMVGPWLHRAVVVLKHYRGFETPSGKKFNAWVDRLLEHPAFKATCSRDGCIWRAMKQAEVDQMKTYLEGEEVQLEKCVEDLGRLRNVVETLELEKLESEKHTLEKQIMERRSVLSVSRRLPIEIWNEIFSLVRFGNTDYSLSTRTHLGRFVGAESHAVPLRLSQVCSHWRSVVQVSPRLWASISFDIYGVNDPVVRLLETFLARSGNQPLRLRILDTRDPDYVGSESESDIMVGPGSPEVSIRAFRLLMAEMYRCEELQLRLGTWKVLNQLSEPPNFSFNSLRRLSINMMLAAAYPFEGQLDGFGEPFAHLRTLPISTSFTI</sequence>
<dbReference type="PANTHER" id="PTHR43968:SF6">
    <property type="entry name" value="GLUTATHIONE S-TRANSFERASE OMEGA"/>
    <property type="match status" value="1"/>
</dbReference>
<dbReference type="GO" id="GO:0005737">
    <property type="term" value="C:cytoplasm"/>
    <property type="evidence" value="ECO:0007669"/>
    <property type="project" value="TreeGrafter"/>
</dbReference>
<dbReference type="PROSITE" id="PS50405">
    <property type="entry name" value="GST_CTER"/>
    <property type="match status" value="1"/>
</dbReference>
<organism evidence="3 4">
    <name type="scientific">Paramarasmius palmivorus</name>
    <dbReference type="NCBI Taxonomy" id="297713"/>
    <lineage>
        <taxon>Eukaryota</taxon>
        <taxon>Fungi</taxon>
        <taxon>Dikarya</taxon>
        <taxon>Basidiomycota</taxon>
        <taxon>Agaricomycotina</taxon>
        <taxon>Agaricomycetes</taxon>
        <taxon>Agaricomycetidae</taxon>
        <taxon>Agaricales</taxon>
        <taxon>Marasmiineae</taxon>
        <taxon>Marasmiaceae</taxon>
        <taxon>Paramarasmius</taxon>
    </lineage>
</organism>
<dbReference type="SUPFAM" id="SSF47616">
    <property type="entry name" value="GST C-terminal domain-like"/>
    <property type="match status" value="1"/>
</dbReference>
<dbReference type="Gene3D" id="1.20.1050.10">
    <property type="match status" value="1"/>
</dbReference>
<gene>
    <name evidence="3" type="ORF">VNI00_014622</name>
</gene>
<dbReference type="Proteomes" id="UP001383192">
    <property type="component" value="Unassembled WGS sequence"/>
</dbReference>
<keyword evidence="4" id="KW-1185">Reference proteome</keyword>
<name>A0AAW0BT29_9AGAR</name>
<dbReference type="SUPFAM" id="SSF52833">
    <property type="entry name" value="Thioredoxin-like"/>
    <property type="match status" value="1"/>
</dbReference>
<evidence type="ECO:0000313" key="3">
    <source>
        <dbReference type="EMBL" id="KAK7029368.1"/>
    </source>
</evidence>
<dbReference type="InterPro" id="IPR036249">
    <property type="entry name" value="Thioredoxin-like_sf"/>
</dbReference>
<dbReference type="SUPFAM" id="SSF81383">
    <property type="entry name" value="F-box domain"/>
    <property type="match status" value="1"/>
</dbReference>
<dbReference type="CDD" id="cd00570">
    <property type="entry name" value="GST_N_family"/>
    <property type="match status" value="1"/>
</dbReference>
<dbReference type="InterPro" id="IPR004045">
    <property type="entry name" value="Glutathione_S-Trfase_N"/>
</dbReference>
<comment type="caution">
    <text evidence="3">The sequence shown here is derived from an EMBL/GenBank/DDBJ whole genome shotgun (WGS) entry which is preliminary data.</text>
</comment>
<feature type="domain" description="GST C-terminal" evidence="2">
    <location>
        <begin position="130"/>
        <end position="274"/>
    </location>
</feature>
<protein>
    <recommendedName>
        <fullName evidence="2">GST C-terminal domain-containing protein</fullName>
    </recommendedName>
</protein>
<dbReference type="InterPro" id="IPR050983">
    <property type="entry name" value="GST_Omega/HSP26"/>
</dbReference>
<dbReference type="InterPro" id="IPR010987">
    <property type="entry name" value="Glutathione-S-Trfase_C-like"/>
</dbReference>
<accession>A0AAW0BT29</accession>
<dbReference type="InterPro" id="IPR036047">
    <property type="entry name" value="F-box-like_dom_sf"/>
</dbReference>
<keyword evidence="1" id="KW-0175">Coiled coil</keyword>
<dbReference type="Pfam" id="PF13409">
    <property type="entry name" value="GST_N_2"/>
    <property type="match status" value="1"/>
</dbReference>
<dbReference type="Gene3D" id="1.20.1280.50">
    <property type="match status" value="1"/>
</dbReference>
<dbReference type="AlphaFoldDB" id="A0AAW0BT29"/>
<evidence type="ECO:0000313" key="4">
    <source>
        <dbReference type="Proteomes" id="UP001383192"/>
    </source>
</evidence>
<dbReference type="Gene3D" id="3.40.30.10">
    <property type="entry name" value="Glutaredoxin"/>
    <property type="match status" value="1"/>
</dbReference>
<reference evidence="3 4" key="1">
    <citation type="submission" date="2024-01" db="EMBL/GenBank/DDBJ databases">
        <title>A draft genome for a cacao thread blight-causing isolate of Paramarasmius palmivorus.</title>
        <authorList>
            <person name="Baruah I.K."/>
            <person name="Bukari Y."/>
            <person name="Amoako-Attah I."/>
            <person name="Meinhardt L.W."/>
            <person name="Bailey B.A."/>
            <person name="Cohen S.P."/>
        </authorList>
    </citation>
    <scope>NUCLEOTIDE SEQUENCE [LARGE SCALE GENOMIC DNA]</scope>
    <source>
        <strain evidence="3 4">GH-12</strain>
    </source>
</reference>
<feature type="coiled-coil region" evidence="1">
    <location>
        <begin position="281"/>
        <end position="320"/>
    </location>
</feature>
<dbReference type="InterPro" id="IPR036282">
    <property type="entry name" value="Glutathione-S-Trfase_C_sf"/>
</dbReference>
<evidence type="ECO:0000259" key="2">
    <source>
        <dbReference type="PROSITE" id="PS50405"/>
    </source>
</evidence>